<proteinExistence type="predicted"/>
<organism evidence="2 3">
    <name type="scientific">Aerophobetes bacterium</name>
    <dbReference type="NCBI Taxonomy" id="2030807"/>
    <lineage>
        <taxon>Bacteria</taxon>
        <taxon>Candidatus Aerophobota</taxon>
    </lineage>
</organism>
<dbReference type="Proteomes" id="UP000218775">
    <property type="component" value="Unassembled WGS sequence"/>
</dbReference>
<evidence type="ECO:0000256" key="1">
    <source>
        <dbReference type="SAM" id="Phobius"/>
    </source>
</evidence>
<evidence type="ECO:0008006" key="4">
    <source>
        <dbReference type="Google" id="ProtNLM"/>
    </source>
</evidence>
<comment type="caution">
    <text evidence="2">The sequence shown here is derived from an EMBL/GenBank/DDBJ whole genome shotgun (WGS) entry which is preliminary data.</text>
</comment>
<protein>
    <recommendedName>
        <fullName evidence="4">GspL cytoplasmic actin-ATPase-like domain-containing protein</fullName>
    </recommendedName>
</protein>
<name>A0A2A4X4Y5_UNCAE</name>
<dbReference type="Gene3D" id="3.30.1490.300">
    <property type="match status" value="1"/>
</dbReference>
<feature type="transmembrane region" description="Helical" evidence="1">
    <location>
        <begin position="322"/>
        <end position="341"/>
    </location>
</feature>
<gene>
    <name evidence="2" type="ORF">COB21_03385</name>
</gene>
<sequence length="499" mass="57611">MQIIGIKKDSEHYSIASLSKEGSEIRIHFIETVNSSTALKEILSKKEHVLVAGLPSSQVLLRSFVSLIKKKALLRKTLPFKQREIFPFDPKEGVSKTIISPQGKGFFVRIFSSQKAQVKKHLLSYEDLRLDVLSIEPMALLRFALFLEQKESDFLVVHFDRHKTLLLAVENRRVKQYVTLDMGAVELKKHLVGPLEKKLTLKECIDKGSKEFVELFGKKIDRALYFLFQKRESLKGQKVLFTGFCEMYPVEEMFLLGREELFSPLVVGNRRGFHASSILSHALSIGLCLDVIQDDEKSCQLLDKEFFPAHHRDHFVKKLKKHALVCLGLLVASYLLFFSYVKKEDIRKSTRLDTLFEEFGAVYPLFFQGLNEESVEEKLDFSSRLITKKKLEKSPFVAVPKVKNLLIYLQQSKHLKILENSQDFALKKLDYQLMQRPTFLKPGEPYLVKVDMVFNTALPEQAKAFYAEISQDSVHIDLKKPITFNQRKNAYALSFFFKE</sequence>
<reference evidence="3" key="1">
    <citation type="submission" date="2017-08" db="EMBL/GenBank/DDBJ databases">
        <title>A dynamic microbial community with high functional redundancy inhabits the cold, oxic subseafloor aquifer.</title>
        <authorList>
            <person name="Tully B.J."/>
            <person name="Wheat C.G."/>
            <person name="Glazer B.T."/>
            <person name="Huber J.A."/>
        </authorList>
    </citation>
    <scope>NUCLEOTIDE SEQUENCE [LARGE SCALE GENOMIC DNA]</scope>
</reference>
<evidence type="ECO:0000313" key="3">
    <source>
        <dbReference type="Proteomes" id="UP000218775"/>
    </source>
</evidence>
<keyword evidence="1" id="KW-0812">Transmembrane</keyword>
<accession>A0A2A4X4Y5</accession>
<dbReference type="AlphaFoldDB" id="A0A2A4X4Y5"/>
<keyword evidence="1" id="KW-1133">Transmembrane helix</keyword>
<dbReference type="EMBL" id="NVUK01000019">
    <property type="protein sequence ID" value="PCI77189.1"/>
    <property type="molecule type" value="Genomic_DNA"/>
</dbReference>
<dbReference type="Gene3D" id="3.30.420.40">
    <property type="match status" value="2"/>
</dbReference>
<evidence type="ECO:0000313" key="2">
    <source>
        <dbReference type="EMBL" id="PCI77189.1"/>
    </source>
</evidence>
<keyword evidence="1" id="KW-0472">Membrane</keyword>